<dbReference type="Gene3D" id="1.10.10.10">
    <property type="entry name" value="Winged helix-like DNA-binding domain superfamily/Winged helix DNA-binding domain"/>
    <property type="match status" value="1"/>
</dbReference>
<dbReference type="Proteomes" id="UP001410795">
    <property type="component" value="Unassembled WGS sequence"/>
</dbReference>
<dbReference type="RefSeq" id="WP_221859428.1">
    <property type="nucleotide sequence ID" value="NZ_BAAAYV010000012.1"/>
</dbReference>
<dbReference type="Pfam" id="PF07729">
    <property type="entry name" value="FCD"/>
    <property type="match status" value="1"/>
</dbReference>
<feature type="domain" description="HTH gntR-type" evidence="4">
    <location>
        <begin position="21"/>
        <end position="88"/>
    </location>
</feature>
<comment type="caution">
    <text evidence="5">The sequence shown here is derived from an EMBL/GenBank/DDBJ whole genome shotgun (WGS) entry which is preliminary data.</text>
</comment>
<dbReference type="PANTHER" id="PTHR43537:SF24">
    <property type="entry name" value="GLUCONATE OPERON TRANSCRIPTIONAL REPRESSOR"/>
    <property type="match status" value="1"/>
</dbReference>
<accession>A0ABP7BKP4</accession>
<evidence type="ECO:0000313" key="5">
    <source>
        <dbReference type="EMBL" id="GAA3662077.1"/>
    </source>
</evidence>
<dbReference type="CDD" id="cd07377">
    <property type="entry name" value="WHTH_GntR"/>
    <property type="match status" value="1"/>
</dbReference>
<proteinExistence type="predicted"/>
<dbReference type="InterPro" id="IPR008920">
    <property type="entry name" value="TF_FadR/GntR_C"/>
</dbReference>
<protein>
    <submittedName>
        <fullName evidence="5">GntR family transcriptional regulator</fullName>
    </submittedName>
</protein>
<gene>
    <name evidence="5" type="ORF">GCM10022202_24400</name>
</gene>
<dbReference type="SUPFAM" id="SSF48008">
    <property type="entry name" value="GntR ligand-binding domain-like"/>
    <property type="match status" value="1"/>
</dbReference>
<dbReference type="InterPro" id="IPR011711">
    <property type="entry name" value="GntR_C"/>
</dbReference>
<organism evidence="5 6">
    <name type="scientific">Microbacterium marinilacus</name>
    <dbReference type="NCBI Taxonomy" id="415209"/>
    <lineage>
        <taxon>Bacteria</taxon>
        <taxon>Bacillati</taxon>
        <taxon>Actinomycetota</taxon>
        <taxon>Actinomycetes</taxon>
        <taxon>Micrococcales</taxon>
        <taxon>Microbacteriaceae</taxon>
        <taxon>Microbacterium</taxon>
    </lineage>
</organism>
<keyword evidence="1" id="KW-0805">Transcription regulation</keyword>
<dbReference type="PANTHER" id="PTHR43537">
    <property type="entry name" value="TRANSCRIPTIONAL REGULATOR, GNTR FAMILY"/>
    <property type="match status" value="1"/>
</dbReference>
<evidence type="ECO:0000256" key="3">
    <source>
        <dbReference type="ARBA" id="ARBA00023163"/>
    </source>
</evidence>
<evidence type="ECO:0000313" key="6">
    <source>
        <dbReference type="Proteomes" id="UP001410795"/>
    </source>
</evidence>
<keyword evidence="2" id="KW-0238">DNA-binding</keyword>
<evidence type="ECO:0000256" key="1">
    <source>
        <dbReference type="ARBA" id="ARBA00023015"/>
    </source>
</evidence>
<evidence type="ECO:0000256" key="2">
    <source>
        <dbReference type="ARBA" id="ARBA00023125"/>
    </source>
</evidence>
<name>A0ABP7BKP4_9MICO</name>
<dbReference type="SUPFAM" id="SSF46785">
    <property type="entry name" value="Winged helix' DNA-binding domain"/>
    <property type="match status" value="1"/>
</dbReference>
<dbReference type="InterPro" id="IPR036390">
    <property type="entry name" value="WH_DNA-bd_sf"/>
</dbReference>
<dbReference type="Gene3D" id="1.20.120.530">
    <property type="entry name" value="GntR ligand-binding domain-like"/>
    <property type="match status" value="1"/>
</dbReference>
<dbReference type="SMART" id="SM00895">
    <property type="entry name" value="FCD"/>
    <property type="match status" value="1"/>
</dbReference>
<reference evidence="6" key="1">
    <citation type="journal article" date="2019" name="Int. J. Syst. Evol. Microbiol.">
        <title>The Global Catalogue of Microorganisms (GCM) 10K type strain sequencing project: providing services to taxonomists for standard genome sequencing and annotation.</title>
        <authorList>
            <consortium name="The Broad Institute Genomics Platform"/>
            <consortium name="The Broad Institute Genome Sequencing Center for Infectious Disease"/>
            <person name="Wu L."/>
            <person name="Ma J."/>
        </authorList>
    </citation>
    <scope>NUCLEOTIDE SEQUENCE [LARGE SCALE GENOMIC DNA]</scope>
    <source>
        <strain evidence="6">JCM 16546</strain>
    </source>
</reference>
<dbReference type="PROSITE" id="PS50949">
    <property type="entry name" value="HTH_GNTR"/>
    <property type="match status" value="1"/>
</dbReference>
<sequence length="230" mass="25135">MTSTNSLSVTWSDAQVSRVAAPLREQVIDALTRAILDNRLTGGQRLVERELMESLGVSRTTIREALRELASRGLITVVPQRGAVVSAPTREEAQDLYEVRAALESLIVERFVERATDDQVAALGEAVARFAEQVSRHEDVFDVLNAKGEFYTVLLDGAGSEVYRELVERLQTRVHVLRATSLSTEGRADETVEELNAIFAAVRRRDALAAASLCAAHIRAAAKTALAHLS</sequence>
<dbReference type="SMART" id="SM00345">
    <property type="entry name" value="HTH_GNTR"/>
    <property type="match status" value="1"/>
</dbReference>
<keyword evidence="6" id="KW-1185">Reference proteome</keyword>
<dbReference type="InterPro" id="IPR000524">
    <property type="entry name" value="Tscrpt_reg_HTH_GntR"/>
</dbReference>
<dbReference type="Pfam" id="PF00392">
    <property type="entry name" value="GntR"/>
    <property type="match status" value="1"/>
</dbReference>
<dbReference type="InterPro" id="IPR036388">
    <property type="entry name" value="WH-like_DNA-bd_sf"/>
</dbReference>
<keyword evidence="3" id="KW-0804">Transcription</keyword>
<evidence type="ECO:0000259" key="4">
    <source>
        <dbReference type="PROSITE" id="PS50949"/>
    </source>
</evidence>
<dbReference type="PRINTS" id="PR00035">
    <property type="entry name" value="HTHGNTR"/>
</dbReference>
<dbReference type="EMBL" id="BAAAYV010000012">
    <property type="protein sequence ID" value="GAA3662077.1"/>
    <property type="molecule type" value="Genomic_DNA"/>
</dbReference>